<keyword evidence="2" id="KW-1185">Reference proteome</keyword>
<dbReference type="Proteomes" id="UP000668403">
    <property type="component" value="Unassembled WGS sequence"/>
</dbReference>
<name>A0A939TJQ6_9MICO</name>
<accession>A0A939TJQ6</accession>
<comment type="caution">
    <text evidence="1">The sequence shown here is derived from an EMBL/GenBank/DDBJ whole genome shotgun (WGS) entry which is preliminary data.</text>
</comment>
<evidence type="ECO:0000313" key="1">
    <source>
        <dbReference type="EMBL" id="MBO2989486.1"/>
    </source>
</evidence>
<dbReference type="EMBL" id="JAGFBF010000004">
    <property type="protein sequence ID" value="MBO2989486.1"/>
    <property type="molecule type" value="Genomic_DNA"/>
</dbReference>
<organism evidence="1 2">
    <name type="scientific">Leucobacter tardus</name>
    <dbReference type="NCBI Taxonomy" id="501483"/>
    <lineage>
        <taxon>Bacteria</taxon>
        <taxon>Bacillati</taxon>
        <taxon>Actinomycetota</taxon>
        <taxon>Actinomycetes</taxon>
        <taxon>Micrococcales</taxon>
        <taxon>Microbacteriaceae</taxon>
        <taxon>Leucobacter</taxon>
    </lineage>
</organism>
<protein>
    <submittedName>
        <fullName evidence="1">Uncharacterized protein</fullName>
    </submittedName>
</protein>
<dbReference type="AlphaFoldDB" id="A0A939TJQ6"/>
<sequence length="77" mass="8841">MAENGFATLPQNVQTMVIAGLDREIADRTSLIEREKSTRHPDQNSIDWWEGDIVASRNLRDRFLHFSSLSPNASRDR</sequence>
<proteinExistence type="predicted"/>
<evidence type="ECO:0000313" key="2">
    <source>
        <dbReference type="Proteomes" id="UP000668403"/>
    </source>
</evidence>
<reference evidence="1" key="1">
    <citation type="submission" date="2021-03" db="EMBL/GenBank/DDBJ databases">
        <title>Leucobacter chromiisoli sp. nov., isolated from chromium-containing soil of chemical plant.</title>
        <authorList>
            <person name="Xu Z."/>
        </authorList>
    </citation>
    <scope>NUCLEOTIDE SEQUENCE</scope>
    <source>
        <strain evidence="1">K 70/01</strain>
    </source>
</reference>
<dbReference type="RefSeq" id="WP_208237762.1">
    <property type="nucleotide sequence ID" value="NZ_BAAAQU010000001.1"/>
</dbReference>
<gene>
    <name evidence="1" type="ORF">J4H85_05685</name>
</gene>